<comment type="caution">
    <text evidence="3">The sequence shown here is derived from an EMBL/GenBank/DDBJ whole genome shotgun (WGS) entry which is preliminary data.</text>
</comment>
<dbReference type="EMBL" id="JABFRW010000007">
    <property type="protein sequence ID" value="NOT32649.1"/>
    <property type="molecule type" value="Genomic_DNA"/>
</dbReference>
<protein>
    <submittedName>
        <fullName evidence="3">DUF4139 domain-containing protein</fullName>
    </submittedName>
</protein>
<name>A0A849STU0_UNCEI</name>
<reference evidence="3 4" key="1">
    <citation type="submission" date="2020-04" db="EMBL/GenBank/DDBJ databases">
        <title>Metagenomic profiling of ammonia- and methane-oxidizing microorganisms in a Dutch drinking water treatment plant.</title>
        <authorList>
            <person name="Poghosyan L."/>
            <person name="Leucker S."/>
        </authorList>
    </citation>
    <scope>NUCLEOTIDE SEQUENCE [LARGE SCALE GENOMIC DNA]</scope>
    <source>
        <strain evidence="3">S-RSF-IL-03</strain>
    </source>
</reference>
<dbReference type="PANTHER" id="PTHR38075">
    <property type="entry name" value="DUF4139 DOMAIN-CONTAINING PROTEIN"/>
    <property type="match status" value="1"/>
</dbReference>
<evidence type="ECO:0000313" key="4">
    <source>
        <dbReference type="Proteomes" id="UP000580839"/>
    </source>
</evidence>
<sequence>MLRSMMTTLLIAGLAAADALAAGPAVTVYTSDLALIRERRTFDVRAARDTLAVPDIPERLDFASVRLGLGGRAKLARLAYRYDLGSGDALLEHARGRRVTVSAREGRIVEGVLLAADGAWLVVRRDDGTLATLARHAVDEVRLAQGGAAISTRPTLEAVIEGAQKGRLEADLVYMTGGLSWNAEHVLERTGELSGRWSAIVTVVNESGRDYEDATLKLVAGDPRRTGPSPMPKSAMYRTEMSVSLQVADGALVEQTFSEYHLYALPRPATLRNRETQSLVMLEPREVKFAPKYLLRGGANAVEAQLDFVNAKDSGLGVPLPGGRVRIFDTDADGAGQFAGESNTRHVAEGEKFSVTLGNAFDLAAERKVLAERRISDREREFEVQIELRNRKSTAVTITVEESVGGDSEILKSTHPAKRKDANTLEWALPVASKGSVTLRFTMRTRY</sequence>
<feature type="domain" description="DUF4139" evidence="2">
    <location>
        <begin position="174"/>
        <end position="447"/>
    </location>
</feature>
<dbReference type="InterPro" id="IPR037291">
    <property type="entry name" value="DUF4139"/>
</dbReference>
<dbReference type="AlphaFoldDB" id="A0A849STU0"/>
<organism evidence="3 4">
    <name type="scientific">Eiseniibacteriota bacterium</name>
    <dbReference type="NCBI Taxonomy" id="2212470"/>
    <lineage>
        <taxon>Bacteria</taxon>
        <taxon>Candidatus Eiseniibacteriota</taxon>
    </lineage>
</organism>
<gene>
    <name evidence="3" type="ORF">HOP12_00590</name>
</gene>
<dbReference type="Proteomes" id="UP000580839">
    <property type="component" value="Unassembled WGS sequence"/>
</dbReference>
<evidence type="ECO:0000313" key="3">
    <source>
        <dbReference type="EMBL" id="NOT32649.1"/>
    </source>
</evidence>
<proteinExistence type="predicted"/>
<feature type="chain" id="PRO_5032566176" evidence="1">
    <location>
        <begin position="22"/>
        <end position="447"/>
    </location>
</feature>
<feature type="signal peptide" evidence="1">
    <location>
        <begin position="1"/>
        <end position="21"/>
    </location>
</feature>
<keyword evidence="1" id="KW-0732">Signal</keyword>
<evidence type="ECO:0000259" key="2">
    <source>
        <dbReference type="Pfam" id="PF13598"/>
    </source>
</evidence>
<dbReference type="Pfam" id="PF13598">
    <property type="entry name" value="DUF4139"/>
    <property type="match status" value="1"/>
</dbReference>
<evidence type="ECO:0000256" key="1">
    <source>
        <dbReference type="SAM" id="SignalP"/>
    </source>
</evidence>
<accession>A0A849STU0</accession>
<dbReference type="PANTHER" id="PTHR38075:SF1">
    <property type="entry name" value="DUF4139 DOMAIN-CONTAINING PROTEIN"/>
    <property type="match status" value="1"/>
</dbReference>